<dbReference type="HOGENOM" id="CLU_140815_0_0_4"/>
<reference evidence="3 4" key="2">
    <citation type="journal article" date="2012" name="Stand. Genomic Sci.">
        <title>Complete genome sequence of Thauera aminoaromatica strain MZ1T.</title>
        <authorList>
            <person name="Jiang K."/>
            <person name="Sanseverino J."/>
            <person name="Chauhan A."/>
            <person name="Lucas S."/>
            <person name="Copeland A."/>
            <person name="Lapidus A."/>
            <person name="Del Rio T.G."/>
            <person name="Dalin E."/>
            <person name="Tice H."/>
            <person name="Bruce D."/>
            <person name="Goodwin L."/>
            <person name="Pitluck S."/>
            <person name="Sims D."/>
            <person name="Brettin T."/>
            <person name="Detter J.C."/>
            <person name="Han C."/>
            <person name="Chang Y.J."/>
            <person name="Larimer F."/>
            <person name="Land M."/>
            <person name="Hauser L."/>
            <person name="Kyrpides N.C."/>
            <person name="Mikhailova N."/>
            <person name="Moser S."/>
            <person name="Jegier P."/>
            <person name="Close D."/>
            <person name="Debruyn J.M."/>
            <person name="Wang Y."/>
            <person name="Layton A.C."/>
            <person name="Allen M.S."/>
            <person name="Sayler G.S."/>
        </authorList>
    </citation>
    <scope>NUCLEOTIDE SEQUENCE [LARGE SCALE GENOMIC DNA]</scope>
    <source>
        <strain evidence="3 4">MZ1T</strain>
    </source>
</reference>
<dbReference type="EMBL" id="CP001281">
    <property type="protein sequence ID" value="ACR02387.1"/>
    <property type="molecule type" value="Genomic_DNA"/>
</dbReference>
<dbReference type="STRING" id="85643.Tmz1t_3798"/>
<dbReference type="InterPro" id="IPR009057">
    <property type="entry name" value="Homeodomain-like_sf"/>
</dbReference>
<dbReference type="GO" id="GO:0003676">
    <property type="term" value="F:nucleic acid binding"/>
    <property type="evidence" value="ECO:0007669"/>
    <property type="project" value="InterPro"/>
</dbReference>
<dbReference type="PANTHER" id="PTHR46564:SF1">
    <property type="entry name" value="TRANSPOSASE"/>
    <property type="match status" value="1"/>
</dbReference>
<accession>C4KCJ6</accession>
<dbReference type="Proteomes" id="UP000002186">
    <property type="component" value="Chromosome"/>
</dbReference>
<dbReference type="NCBIfam" id="NF033545">
    <property type="entry name" value="transpos_IS630"/>
    <property type="match status" value="1"/>
</dbReference>
<dbReference type="AlphaFoldDB" id="C4KCJ6"/>
<gene>
    <name evidence="3" type="ordered locus">Tmz1t_3798</name>
</gene>
<evidence type="ECO:0000259" key="2">
    <source>
        <dbReference type="Pfam" id="PF13358"/>
    </source>
</evidence>
<dbReference type="eggNOG" id="COG3335">
    <property type="taxonomic scope" value="Bacteria"/>
</dbReference>
<feature type="domain" description="Tc1-like transposase DDE" evidence="2">
    <location>
        <begin position="168"/>
        <end position="308"/>
    </location>
</feature>
<dbReference type="InterPro" id="IPR038717">
    <property type="entry name" value="Tc1-like_DDE_dom"/>
</dbReference>
<dbReference type="Pfam" id="PF13551">
    <property type="entry name" value="HTH_29"/>
    <property type="match status" value="1"/>
</dbReference>
<dbReference type="PANTHER" id="PTHR46564">
    <property type="entry name" value="TRANSPOSASE"/>
    <property type="match status" value="1"/>
</dbReference>
<evidence type="ECO:0000313" key="3">
    <source>
        <dbReference type="EMBL" id="ACR02387.1"/>
    </source>
</evidence>
<reference evidence="4" key="1">
    <citation type="submission" date="2009-05" db="EMBL/GenBank/DDBJ databases">
        <title>Complete sequence of chromosome of Thauera sp. MZ1T.</title>
        <authorList>
            <consortium name="US DOE Joint Genome Institute"/>
            <person name="Lucas S."/>
            <person name="Copeland A."/>
            <person name="Lapidus A."/>
            <person name="Glavina del Rio T."/>
            <person name="Dalin E."/>
            <person name="Tice H."/>
            <person name="Bruce D."/>
            <person name="Goodwin L."/>
            <person name="Pitluck S."/>
            <person name="Sims D."/>
            <person name="Brettin T."/>
            <person name="Detter J.C."/>
            <person name="Han C."/>
            <person name="Larimer F."/>
            <person name="Land M."/>
            <person name="Hauser L."/>
            <person name="Kyrpides N."/>
            <person name="Mikhailova N."/>
            <person name="Sayler G.S."/>
        </authorList>
    </citation>
    <scope>NUCLEOTIDE SEQUENCE [LARGE SCALE GENOMIC DNA]</scope>
    <source>
        <strain evidence="4">MZ1T</strain>
    </source>
</reference>
<dbReference type="KEGG" id="tmz:Tmz1t_3798"/>
<keyword evidence="1" id="KW-0175">Coiled coil</keyword>
<dbReference type="Gene3D" id="3.30.420.10">
    <property type="entry name" value="Ribonuclease H-like superfamily/Ribonuclease H"/>
    <property type="match status" value="1"/>
</dbReference>
<dbReference type="Pfam" id="PF13358">
    <property type="entry name" value="DDE_3"/>
    <property type="match status" value="1"/>
</dbReference>
<keyword evidence="4" id="KW-1185">Reference proteome</keyword>
<name>C4KCJ6_THASP</name>
<protein>
    <recommendedName>
        <fullName evidence="2">Tc1-like transposase DDE domain-containing protein</fullName>
    </recommendedName>
</protein>
<sequence>MLVLSAADKETLMQAEKKNPNWRVRERARSVLLLAQGKTCAQVAALQELSMRTVSSTRKSWIAAGLNGLADLPRSGAPAKVSKQEAERLLQWARDEPLTLTALKTRHEEAGGTPVHPNTLTALLKANGFVWKRTRHSLKKKRDEVAFERAKQEIAELRARAQADEIEVAYLDEAGFAQIHPNRSAWTPVGEQHCIEAIRGKRLNVVAALLSSGKVFSAKLWCAFKAPLFASFVGLLKEQVTKPLTVILDNASVHKSRAIAPLMEVLRRQGVTLYFLPPYSPELNRIEKLWHLVKHTWMAPRHRNAQTLENDVGEILDNVGTRYHMAF</sequence>
<feature type="coiled-coil region" evidence="1">
    <location>
        <begin position="140"/>
        <end position="167"/>
    </location>
</feature>
<dbReference type="InterPro" id="IPR047655">
    <property type="entry name" value="Transpos_IS630-like"/>
</dbReference>
<evidence type="ECO:0000256" key="1">
    <source>
        <dbReference type="SAM" id="Coils"/>
    </source>
</evidence>
<proteinExistence type="predicted"/>
<dbReference type="InterPro" id="IPR012337">
    <property type="entry name" value="RNaseH-like_sf"/>
</dbReference>
<dbReference type="SUPFAM" id="SSF53098">
    <property type="entry name" value="Ribonuclease H-like"/>
    <property type="match status" value="1"/>
</dbReference>
<evidence type="ECO:0000313" key="4">
    <source>
        <dbReference type="Proteomes" id="UP000002186"/>
    </source>
</evidence>
<dbReference type="InterPro" id="IPR036397">
    <property type="entry name" value="RNaseH_sf"/>
</dbReference>
<organism evidence="3 4">
    <name type="scientific">Thauera aminoaromatica</name>
    <dbReference type="NCBI Taxonomy" id="164330"/>
    <lineage>
        <taxon>Bacteria</taxon>
        <taxon>Pseudomonadati</taxon>
        <taxon>Pseudomonadota</taxon>
        <taxon>Betaproteobacteria</taxon>
        <taxon>Rhodocyclales</taxon>
        <taxon>Zoogloeaceae</taxon>
        <taxon>Thauera</taxon>
    </lineage>
</organism>
<dbReference type="SUPFAM" id="SSF46689">
    <property type="entry name" value="Homeodomain-like"/>
    <property type="match status" value="1"/>
</dbReference>
<dbReference type="eggNOG" id="COG3415">
    <property type="taxonomic scope" value="Bacteria"/>
</dbReference>